<dbReference type="Pfam" id="PF01593">
    <property type="entry name" value="Amino_oxidase"/>
    <property type="match status" value="1"/>
</dbReference>
<dbReference type="AlphaFoldDB" id="A0A937XHN1"/>
<dbReference type="PANTHER" id="PTHR46313">
    <property type="match status" value="1"/>
</dbReference>
<protein>
    <submittedName>
        <fullName evidence="2">NAD(P)/FAD-dependent oxidoreductase</fullName>
    </submittedName>
</protein>
<dbReference type="GO" id="GO:0016116">
    <property type="term" value="P:carotenoid metabolic process"/>
    <property type="evidence" value="ECO:0007669"/>
    <property type="project" value="InterPro"/>
</dbReference>
<accession>A0A937XHN1</accession>
<dbReference type="PROSITE" id="PS51257">
    <property type="entry name" value="PROKAR_LIPOPROTEIN"/>
    <property type="match status" value="1"/>
</dbReference>
<dbReference type="InterPro" id="IPR045892">
    <property type="entry name" value="CrtISO-like"/>
</dbReference>
<evidence type="ECO:0000259" key="1">
    <source>
        <dbReference type="Pfam" id="PF01593"/>
    </source>
</evidence>
<gene>
    <name evidence="2" type="ORF">FJY68_06915</name>
</gene>
<dbReference type="InterPro" id="IPR002937">
    <property type="entry name" value="Amino_oxidase"/>
</dbReference>
<organism evidence="2 3">
    <name type="scientific">candidate division WOR-3 bacterium</name>
    <dbReference type="NCBI Taxonomy" id="2052148"/>
    <lineage>
        <taxon>Bacteria</taxon>
        <taxon>Bacteria division WOR-3</taxon>
    </lineage>
</organism>
<dbReference type="Proteomes" id="UP000779900">
    <property type="component" value="Unassembled WGS sequence"/>
</dbReference>
<proteinExistence type="predicted"/>
<dbReference type="Gene3D" id="3.50.50.60">
    <property type="entry name" value="FAD/NAD(P)-binding domain"/>
    <property type="match status" value="2"/>
</dbReference>
<comment type="caution">
    <text evidence="2">The sequence shown here is derived from an EMBL/GenBank/DDBJ whole genome shotgun (WGS) entry which is preliminary data.</text>
</comment>
<dbReference type="GO" id="GO:0016491">
    <property type="term" value="F:oxidoreductase activity"/>
    <property type="evidence" value="ECO:0007669"/>
    <property type="project" value="InterPro"/>
</dbReference>
<name>A0A937XHN1_UNCW3</name>
<sequence>MSERPVVIVGAGMAGLSAGCYARMNGYKATILEMHNIPGGLCTAWTRKGYKFDISMHMLTGSKSGPFYRMWQELGVMENRRFHYHDEMCTVESGDKKLSYSTDPALLEEQMVAHSPADAELSREFARLVGGPGMMGAASLDAPELIGPLTGAGMFLKILPLLGTFRRYGKQTVQEFAAKFTDPFLREAVRMFIDGPGWPMHRFPMVGLAGFLKSGVSEAGVPIGGSQQVALTIAERFKKLGGELRLKTRVTGVLVENDRVAGVKLADGSELRADETIWAGDGHTLIFDLLGGRYIDGRIRATYDRWTPVLPVVQVCLGVARDMTKEPARVCFRLDEPITVAGKEQAWLSVIHHSFDPTMAPAGKSAVEVWYASDHGWWERLAADRPRYEAEKQRIADATIAILDKRWPGFKQQVEVIDVATPHTYVRYTGNWQGSPDGWYITPENMRDNPLRKLPGLAGLWMAGQWTAPFTGTVLAALTGRQVIQLLCKQDRRKFQAQAR</sequence>
<dbReference type="EMBL" id="VGIR01000035">
    <property type="protein sequence ID" value="MBM3331569.1"/>
    <property type="molecule type" value="Genomic_DNA"/>
</dbReference>
<evidence type="ECO:0000313" key="3">
    <source>
        <dbReference type="Proteomes" id="UP000779900"/>
    </source>
</evidence>
<feature type="domain" description="Amine oxidase" evidence="1">
    <location>
        <begin position="13"/>
        <end position="474"/>
    </location>
</feature>
<reference evidence="2" key="1">
    <citation type="submission" date="2019-03" db="EMBL/GenBank/DDBJ databases">
        <title>Lake Tanganyika Metagenome-Assembled Genomes (MAGs).</title>
        <authorList>
            <person name="Tran P."/>
        </authorList>
    </citation>
    <scope>NUCLEOTIDE SEQUENCE</scope>
    <source>
        <strain evidence="2">K_DeepCast_150m_m2_040</strain>
    </source>
</reference>
<dbReference type="PANTHER" id="PTHR46313:SF3">
    <property type="entry name" value="PROLYCOPENE ISOMERASE, CHLOROPLASTIC"/>
    <property type="match status" value="1"/>
</dbReference>
<dbReference type="InterPro" id="IPR036188">
    <property type="entry name" value="FAD/NAD-bd_sf"/>
</dbReference>
<dbReference type="SUPFAM" id="SSF51905">
    <property type="entry name" value="FAD/NAD(P)-binding domain"/>
    <property type="match status" value="1"/>
</dbReference>
<evidence type="ECO:0000313" key="2">
    <source>
        <dbReference type="EMBL" id="MBM3331569.1"/>
    </source>
</evidence>